<dbReference type="CDD" id="cd01467">
    <property type="entry name" value="vWA_BatA_type"/>
    <property type="match status" value="1"/>
</dbReference>
<dbReference type="AlphaFoldDB" id="A0A3B0V047"/>
<dbReference type="PANTHER" id="PTHR22550">
    <property type="entry name" value="SPORE GERMINATION PROTEIN"/>
    <property type="match status" value="1"/>
</dbReference>
<sequence length="322" mass="36120">MLEFQWVNVFYLALLPLLVWLLPPVKQASITTVKVPFFTSFWKSLASITDQGKWWLKLLAIVAWLLLIVAAAKPVWISDAIALPVEGRDLMLAVDVSGSMQETDMKINGREVDRLTMIKYVAGDFIERRKGDRIGLILFGQQAYLQTPLSFDRKTVNTLLSEAIIGIAGKATAIGDAIGLAVKRVRSTTDNNRILILLTDGQNTAGEIQPIKAAELAAQEGLKVYTIGIGADEIYRRTVFGNRRINPSLDLDEATLKKIASLTGGRYFRARNTQELNNIYAMLDELEPLAKEDQFYRPTETLFFWPLTLSMLLLLTIFRLRG</sequence>
<dbReference type="InterPro" id="IPR036465">
    <property type="entry name" value="vWFA_dom_sf"/>
</dbReference>
<proteinExistence type="predicted"/>
<keyword evidence="1" id="KW-0812">Transmembrane</keyword>
<accession>A0A3B0V047</accession>
<organism evidence="3">
    <name type="scientific">hydrothermal vent metagenome</name>
    <dbReference type="NCBI Taxonomy" id="652676"/>
    <lineage>
        <taxon>unclassified sequences</taxon>
        <taxon>metagenomes</taxon>
        <taxon>ecological metagenomes</taxon>
    </lineage>
</organism>
<dbReference type="Pfam" id="PF00092">
    <property type="entry name" value="VWA"/>
    <property type="match status" value="1"/>
</dbReference>
<dbReference type="PANTHER" id="PTHR22550:SF18">
    <property type="entry name" value="VWFA DOMAIN-CONTAINING PROTEIN"/>
    <property type="match status" value="1"/>
</dbReference>
<feature type="domain" description="VWFA" evidence="2">
    <location>
        <begin position="89"/>
        <end position="286"/>
    </location>
</feature>
<dbReference type="Gene3D" id="3.40.50.410">
    <property type="entry name" value="von Willebrand factor, type A domain"/>
    <property type="match status" value="1"/>
</dbReference>
<dbReference type="PROSITE" id="PS50234">
    <property type="entry name" value="VWFA"/>
    <property type="match status" value="1"/>
</dbReference>
<dbReference type="SUPFAM" id="SSF53300">
    <property type="entry name" value="vWA-like"/>
    <property type="match status" value="1"/>
</dbReference>
<keyword evidence="1" id="KW-0472">Membrane</keyword>
<protein>
    <submittedName>
        <fullName evidence="3">Aerotolerance protein BatA</fullName>
    </submittedName>
</protein>
<feature type="transmembrane region" description="Helical" evidence="1">
    <location>
        <begin position="302"/>
        <end position="320"/>
    </location>
</feature>
<keyword evidence="1" id="KW-1133">Transmembrane helix</keyword>
<dbReference type="InterPro" id="IPR050768">
    <property type="entry name" value="UPF0353/GerABKA_families"/>
</dbReference>
<evidence type="ECO:0000259" key="2">
    <source>
        <dbReference type="PROSITE" id="PS50234"/>
    </source>
</evidence>
<dbReference type="SMART" id="SM00327">
    <property type="entry name" value="VWA"/>
    <property type="match status" value="1"/>
</dbReference>
<dbReference type="EMBL" id="UOEW01000154">
    <property type="protein sequence ID" value="VAW36905.1"/>
    <property type="molecule type" value="Genomic_DNA"/>
</dbReference>
<feature type="transmembrane region" description="Helical" evidence="1">
    <location>
        <begin position="54"/>
        <end position="72"/>
    </location>
</feature>
<evidence type="ECO:0000313" key="3">
    <source>
        <dbReference type="EMBL" id="VAW36905.1"/>
    </source>
</evidence>
<name>A0A3B0V047_9ZZZZ</name>
<dbReference type="InterPro" id="IPR033881">
    <property type="entry name" value="vWA_BatA_type"/>
</dbReference>
<gene>
    <name evidence="3" type="ORF">MNBD_GAMMA01-2157</name>
</gene>
<dbReference type="InterPro" id="IPR002035">
    <property type="entry name" value="VWF_A"/>
</dbReference>
<evidence type="ECO:0000256" key="1">
    <source>
        <dbReference type="SAM" id="Phobius"/>
    </source>
</evidence>
<reference evidence="3" key="1">
    <citation type="submission" date="2018-06" db="EMBL/GenBank/DDBJ databases">
        <authorList>
            <person name="Zhirakovskaya E."/>
        </authorList>
    </citation>
    <scope>NUCLEOTIDE SEQUENCE</scope>
</reference>